<feature type="domain" description="Haemin-degrading HemS/ChuX" evidence="1">
    <location>
        <begin position="207"/>
        <end position="337"/>
    </location>
</feature>
<sequence>METLTNTLKTRYQEYKLANPKRRIREIADDLMVSEAELLATGLGETVTLLKKDFENILQQVNSLGYVMALTRNEYCVSERKGVYQNISFTPHAGLVFGEDIDLRLFLQQWHLGFAVKENGRESLQFFDKQGVAIHKIYLTDTSNKAAYDRLVLQFQDTDNHEIIVDTSEKPASAELPDTAIETVAFQGAWKAMQDSHEFFGLLRKFKLSRTQALRLAPAGYAKKVDLQSFQTIAETCSGQQIPVMIFVGNKGCIQIHSGNITKLVPMGPWFNVLDPEFNLHLREDFVAEVWHVIKPSTDGDVNSIELYDADGEMILQMFGKRKPGIPELTEWRELVNHTCK</sequence>
<comment type="caution">
    <text evidence="2">The sequence shown here is derived from an EMBL/GenBank/DDBJ whole genome shotgun (WGS) entry which is preliminary data.</text>
</comment>
<dbReference type="InterPro" id="IPR053733">
    <property type="entry name" value="Heme_Transport_Util_sf"/>
</dbReference>
<dbReference type="EMBL" id="JACHCB010000001">
    <property type="protein sequence ID" value="MBB6107941.1"/>
    <property type="molecule type" value="Genomic_DNA"/>
</dbReference>
<dbReference type="Gene3D" id="3.40.1570.10">
    <property type="entry name" value="HemS/ChuS/ChuX like domains"/>
    <property type="match status" value="2"/>
</dbReference>
<accession>A0ABR6PI82</accession>
<name>A0ABR6PI82_9SPHI</name>
<dbReference type="Pfam" id="PF05171">
    <property type="entry name" value="HemS"/>
    <property type="match status" value="2"/>
</dbReference>
<dbReference type="SUPFAM" id="SSF144064">
    <property type="entry name" value="Heme iron utilization protein-like"/>
    <property type="match status" value="1"/>
</dbReference>
<evidence type="ECO:0000313" key="3">
    <source>
        <dbReference type="Proteomes" id="UP000541583"/>
    </source>
</evidence>
<dbReference type="CDD" id="cd16831">
    <property type="entry name" value="HemS-like_C"/>
    <property type="match status" value="1"/>
</dbReference>
<evidence type="ECO:0000259" key="1">
    <source>
        <dbReference type="Pfam" id="PF05171"/>
    </source>
</evidence>
<reference evidence="2 3" key="1">
    <citation type="submission" date="2020-08" db="EMBL/GenBank/DDBJ databases">
        <title>Genomic Encyclopedia of Type Strains, Phase IV (KMG-V): Genome sequencing to study the core and pangenomes of soil and plant-associated prokaryotes.</title>
        <authorList>
            <person name="Whitman W."/>
        </authorList>
    </citation>
    <scope>NUCLEOTIDE SEQUENCE [LARGE SCALE GENOMIC DNA]</scope>
    <source>
        <strain evidence="2 3">ANJLi2</strain>
    </source>
</reference>
<protein>
    <submittedName>
        <fullName evidence="2">Hemin transport protein</fullName>
    </submittedName>
</protein>
<dbReference type="CDD" id="cd16830">
    <property type="entry name" value="HemS-like_N"/>
    <property type="match status" value="1"/>
</dbReference>
<proteinExistence type="predicted"/>
<dbReference type="InterPro" id="IPR007845">
    <property type="entry name" value="HemS/ChuX_dom"/>
</dbReference>
<feature type="domain" description="Haemin-degrading HemS/ChuX" evidence="1">
    <location>
        <begin position="33"/>
        <end position="154"/>
    </location>
</feature>
<evidence type="ECO:0000313" key="2">
    <source>
        <dbReference type="EMBL" id="MBB6107941.1"/>
    </source>
</evidence>
<keyword evidence="3" id="KW-1185">Reference proteome</keyword>
<organism evidence="2 3">
    <name type="scientific">Mucilaginibacter lappiensis</name>
    <dbReference type="NCBI Taxonomy" id="354630"/>
    <lineage>
        <taxon>Bacteria</taxon>
        <taxon>Pseudomonadati</taxon>
        <taxon>Bacteroidota</taxon>
        <taxon>Sphingobacteriia</taxon>
        <taxon>Sphingobacteriales</taxon>
        <taxon>Sphingobacteriaceae</taxon>
        <taxon>Mucilaginibacter</taxon>
    </lineage>
</organism>
<gene>
    <name evidence="2" type="ORF">HDF23_000671</name>
</gene>
<dbReference type="Proteomes" id="UP000541583">
    <property type="component" value="Unassembled WGS sequence"/>
</dbReference>
<dbReference type="RefSeq" id="WP_076369394.1">
    <property type="nucleotide sequence ID" value="NZ_FTMG01000001.1"/>
</dbReference>